<accession>V5G8M2</accession>
<evidence type="ECO:0000256" key="1">
    <source>
        <dbReference type="SAM" id="MobiDB-lite"/>
    </source>
</evidence>
<protein>
    <submittedName>
        <fullName evidence="2">Uncharacterized protein</fullName>
    </submittedName>
</protein>
<proteinExistence type="predicted"/>
<feature type="region of interest" description="Disordered" evidence="1">
    <location>
        <begin position="1"/>
        <end position="22"/>
    </location>
</feature>
<organism evidence="2">
    <name type="scientific">Anoplophora glabripennis</name>
    <name type="common">Asian longhorn beetle</name>
    <name type="synonym">Anoplophora nobilis</name>
    <dbReference type="NCBI Taxonomy" id="217634"/>
    <lineage>
        <taxon>Eukaryota</taxon>
        <taxon>Metazoa</taxon>
        <taxon>Ecdysozoa</taxon>
        <taxon>Arthropoda</taxon>
        <taxon>Hexapoda</taxon>
        <taxon>Insecta</taxon>
        <taxon>Pterygota</taxon>
        <taxon>Neoptera</taxon>
        <taxon>Endopterygota</taxon>
        <taxon>Coleoptera</taxon>
        <taxon>Polyphaga</taxon>
        <taxon>Cucujiformia</taxon>
        <taxon>Chrysomeloidea</taxon>
        <taxon>Cerambycidae</taxon>
        <taxon>Lamiinae</taxon>
        <taxon>Lamiini</taxon>
        <taxon>Anoplophora</taxon>
    </lineage>
</organism>
<feature type="compositionally biased region" description="Low complexity" evidence="1">
    <location>
        <begin position="12"/>
        <end position="22"/>
    </location>
</feature>
<sequence length="131" mass="14882">PEPTSDPLANNAATPEKTKTTTPAPKFIVLSKKVSEERMKRFLSMTPEDVAPKNKKKYKCEMALSEFKKPVDTIRCVQCGVLYERGIYRAHAKVCKGNKVRAKFGCTICSFTDYSFKELEAHIRTQHPNKK</sequence>
<reference evidence="2" key="1">
    <citation type="submission" date="2013-07" db="EMBL/GenBank/DDBJ databases">
        <title>Midgut Transcriptome Profiling of Anoplphora glabripennis, a Lignocellulose Degrading, Wood-Boring Cerambycid.</title>
        <authorList>
            <person name="Scully E.D."/>
            <person name="Hoover K."/>
            <person name="Carlson J.E."/>
            <person name="Tien M."/>
            <person name="Geib S.M."/>
        </authorList>
    </citation>
    <scope>NUCLEOTIDE SEQUENCE</scope>
</reference>
<dbReference type="AlphaFoldDB" id="V5G8M2"/>
<evidence type="ECO:0000313" key="2">
    <source>
        <dbReference type="EMBL" id="JAB60374.1"/>
    </source>
</evidence>
<name>V5G8M2_ANOGL</name>
<feature type="non-terminal residue" evidence="2">
    <location>
        <position position="1"/>
    </location>
</feature>
<dbReference type="EMBL" id="GALX01008092">
    <property type="protein sequence ID" value="JAB60374.1"/>
    <property type="molecule type" value="Transcribed_RNA"/>
</dbReference>